<organism evidence="2 3">
    <name type="scientific">Riccia fluitans</name>
    <dbReference type="NCBI Taxonomy" id="41844"/>
    <lineage>
        <taxon>Eukaryota</taxon>
        <taxon>Viridiplantae</taxon>
        <taxon>Streptophyta</taxon>
        <taxon>Embryophyta</taxon>
        <taxon>Marchantiophyta</taxon>
        <taxon>Marchantiopsida</taxon>
        <taxon>Marchantiidae</taxon>
        <taxon>Marchantiales</taxon>
        <taxon>Ricciaceae</taxon>
        <taxon>Riccia</taxon>
    </lineage>
</organism>
<reference evidence="2 3" key="1">
    <citation type="submission" date="2024-09" db="EMBL/GenBank/DDBJ databases">
        <title>Chromosome-scale assembly of Riccia fluitans.</title>
        <authorList>
            <person name="Paukszto L."/>
            <person name="Sawicki J."/>
            <person name="Karawczyk K."/>
            <person name="Piernik-Szablinska J."/>
            <person name="Szczecinska M."/>
            <person name="Mazdziarz M."/>
        </authorList>
    </citation>
    <scope>NUCLEOTIDE SEQUENCE [LARGE SCALE GENOMIC DNA]</scope>
    <source>
        <strain evidence="2">Rf_01</strain>
        <tissue evidence="2">Aerial parts of the thallus</tissue>
    </source>
</reference>
<feature type="signal peptide" evidence="1">
    <location>
        <begin position="1"/>
        <end position="24"/>
    </location>
</feature>
<name>A0ABD1XLP7_9MARC</name>
<evidence type="ECO:0000313" key="3">
    <source>
        <dbReference type="Proteomes" id="UP001605036"/>
    </source>
</evidence>
<accession>A0ABD1XLP7</accession>
<dbReference type="EMBL" id="JBHFFA010000008">
    <property type="protein sequence ID" value="KAL2608831.1"/>
    <property type="molecule type" value="Genomic_DNA"/>
</dbReference>
<keyword evidence="1" id="KW-0732">Signal</keyword>
<gene>
    <name evidence="2" type="ORF">R1flu_027404</name>
</gene>
<keyword evidence="3" id="KW-1185">Reference proteome</keyword>
<proteinExistence type="predicted"/>
<dbReference type="Proteomes" id="UP001605036">
    <property type="component" value="Unassembled WGS sequence"/>
</dbReference>
<dbReference type="AlphaFoldDB" id="A0ABD1XLP7"/>
<sequence length="96" mass="10621">MSQKLAFVTGFVLVAVLGIGSDQAVRYYWASKKQYVCVSSLEAQILQRGPLAGVFLEAKQERSSTCLLTQEANVLAHLKVYTLFVRSREVIIPSTV</sequence>
<evidence type="ECO:0000256" key="1">
    <source>
        <dbReference type="SAM" id="SignalP"/>
    </source>
</evidence>
<feature type="chain" id="PRO_5044765539" evidence="1">
    <location>
        <begin position="25"/>
        <end position="96"/>
    </location>
</feature>
<evidence type="ECO:0000313" key="2">
    <source>
        <dbReference type="EMBL" id="KAL2608831.1"/>
    </source>
</evidence>
<protein>
    <submittedName>
        <fullName evidence="2">Uncharacterized protein</fullName>
    </submittedName>
</protein>
<comment type="caution">
    <text evidence="2">The sequence shown here is derived from an EMBL/GenBank/DDBJ whole genome shotgun (WGS) entry which is preliminary data.</text>
</comment>